<feature type="domain" description="G-patch" evidence="1">
    <location>
        <begin position="436"/>
        <end position="482"/>
    </location>
</feature>
<accession>A0A4Y2ASZ4</accession>
<dbReference type="EMBL" id="BGPR01000028">
    <property type="protein sequence ID" value="GBL82349.1"/>
    <property type="molecule type" value="Genomic_DNA"/>
</dbReference>
<evidence type="ECO:0000313" key="2">
    <source>
        <dbReference type="EMBL" id="GBL82349.1"/>
    </source>
</evidence>
<protein>
    <recommendedName>
        <fullName evidence="1">G-patch domain-containing protein</fullName>
    </recommendedName>
</protein>
<organism evidence="2 3">
    <name type="scientific">Araneus ventricosus</name>
    <name type="common">Orbweaver spider</name>
    <name type="synonym">Epeira ventricosa</name>
    <dbReference type="NCBI Taxonomy" id="182803"/>
    <lineage>
        <taxon>Eukaryota</taxon>
        <taxon>Metazoa</taxon>
        <taxon>Ecdysozoa</taxon>
        <taxon>Arthropoda</taxon>
        <taxon>Chelicerata</taxon>
        <taxon>Arachnida</taxon>
        <taxon>Araneae</taxon>
        <taxon>Araneomorphae</taxon>
        <taxon>Entelegynae</taxon>
        <taxon>Araneoidea</taxon>
        <taxon>Araneidae</taxon>
        <taxon>Araneus</taxon>
    </lineage>
</organism>
<dbReference type="PANTHER" id="PTHR14195">
    <property type="entry name" value="G PATCH DOMAIN CONTAINING PROTEIN 2"/>
    <property type="match status" value="1"/>
</dbReference>
<dbReference type="Proteomes" id="UP000499080">
    <property type="component" value="Unassembled WGS sequence"/>
</dbReference>
<evidence type="ECO:0000259" key="1">
    <source>
        <dbReference type="PROSITE" id="PS50174"/>
    </source>
</evidence>
<keyword evidence="3" id="KW-1185">Reference proteome</keyword>
<dbReference type="GO" id="GO:0003676">
    <property type="term" value="F:nucleic acid binding"/>
    <property type="evidence" value="ECO:0007669"/>
    <property type="project" value="InterPro"/>
</dbReference>
<comment type="caution">
    <text evidence="2">The sequence shown here is derived from an EMBL/GenBank/DDBJ whole genome shotgun (WGS) entry which is preliminary data.</text>
</comment>
<dbReference type="InterPro" id="IPR051189">
    <property type="entry name" value="Splicing_assoc_domain"/>
</dbReference>
<sequence>MDRLIIQEKEQLHFLSPYYSDTMDELSKDLSNALDESSDRRMHESKTKRSKVWKCRSHIKSKNRLILGSSVPKSSAKSEDSESSLDAWIHGQMDFSVNGSYHHTDSDDRFYSVNHVDYHLTSWRHCSPNLVESDSVNENLNPSREPRRKRKFKRMTIDPPFVAEHKSLPGAVAFTQKHKRLRNLKSPKISKISAKSPKLSKITVSQLSSKMENFCMEFGNTATSSGKRKRCVHERSVECNGCGCKATVSCKDNSELKISSNPFHRLERCNSKSQEISGSGLSSSESECGILTNDEGREADDEQSDFFQESGPACGTPNFSSWWEDDCIIPSEEEFSDAKFQDILTESFRGMSAKEIYAMQAEKNKGRRLVRAGRRRLGNKMPCGADEVFPYLPLTNEYNCFLSSGDGCFTKTMLNEKKKRKGMPSVHGYGEFPCTETNVGFHILKKSGWVPALELGRSGDGILSSNKTPTSDVKQGLGFVNKEEENVGNPC</sequence>
<evidence type="ECO:0000313" key="3">
    <source>
        <dbReference type="Proteomes" id="UP000499080"/>
    </source>
</evidence>
<dbReference type="InterPro" id="IPR000467">
    <property type="entry name" value="G_patch_dom"/>
</dbReference>
<gene>
    <name evidence="2" type="ORF">AVEN_252509_1</name>
</gene>
<proteinExistence type="predicted"/>
<dbReference type="OrthoDB" id="6095487at2759"/>
<reference evidence="2 3" key="1">
    <citation type="journal article" date="2019" name="Sci. Rep.">
        <title>Orb-weaving spider Araneus ventricosus genome elucidates the spidroin gene catalogue.</title>
        <authorList>
            <person name="Kono N."/>
            <person name="Nakamura H."/>
            <person name="Ohtoshi R."/>
            <person name="Moran D.A.P."/>
            <person name="Shinohara A."/>
            <person name="Yoshida Y."/>
            <person name="Fujiwara M."/>
            <person name="Mori M."/>
            <person name="Tomita M."/>
            <person name="Arakawa K."/>
        </authorList>
    </citation>
    <scope>NUCLEOTIDE SEQUENCE [LARGE SCALE GENOMIC DNA]</scope>
</reference>
<name>A0A4Y2ASZ4_ARAVE</name>
<dbReference type="AlphaFoldDB" id="A0A4Y2ASZ4"/>
<dbReference type="PROSITE" id="PS50174">
    <property type="entry name" value="G_PATCH"/>
    <property type="match status" value="1"/>
</dbReference>